<dbReference type="Gene3D" id="1.20.120.710">
    <property type="entry name" value="Haloacid dehalogenase hydrolase-like domain"/>
    <property type="match status" value="1"/>
</dbReference>
<comment type="catalytic activity">
    <reaction evidence="3">
        <text>O-phospho-L-serine + H2O = L-serine + phosphate</text>
        <dbReference type="Rhea" id="RHEA:21208"/>
        <dbReference type="ChEBI" id="CHEBI:15377"/>
        <dbReference type="ChEBI" id="CHEBI:33384"/>
        <dbReference type="ChEBI" id="CHEBI:43474"/>
        <dbReference type="ChEBI" id="CHEBI:57524"/>
        <dbReference type="EC" id="3.1.3.3"/>
    </reaction>
</comment>
<dbReference type="Pfam" id="PF00702">
    <property type="entry name" value="Hydrolase"/>
    <property type="match status" value="1"/>
</dbReference>
<dbReference type="RefSeq" id="WP_066088354.1">
    <property type="nucleotide sequence ID" value="NZ_CP126114.1"/>
</dbReference>
<name>A0AA95MNV4_9BACI</name>
<dbReference type="InterPro" id="IPR023214">
    <property type="entry name" value="HAD_sf"/>
</dbReference>
<dbReference type="EC" id="3.1.3.3" evidence="3"/>
<dbReference type="EMBL" id="CP126114">
    <property type="protein sequence ID" value="WHY84108.1"/>
    <property type="molecule type" value="Genomic_DNA"/>
</dbReference>
<dbReference type="SUPFAM" id="SSF56784">
    <property type="entry name" value="HAD-like"/>
    <property type="match status" value="1"/>
</dbReference>
<comment type="cofactor">
    <cofactor evidence="3">
        <name>Mg(2+)</name>
        <dbReference type="ChEBI" id="CHEBI:18420"/>
    </cofactor>
    <cofactor evidence="3">
        <name>Co(2+)</name>
        <dbReference type="ChEBI" id="CHEBI:48828"/>
    </cofactor>
</comment>
<dbReference type="Gene3D" id="3.40.50.1000">
    <property type="entry name" value="HAD superfamily/HAD-like"/>
    <property type="match status" value="1"/>
</dbReference>
<dbReference type="InterPro" id="IPR044266">
    <property type="entry name" value="PSP_YsaA"/>
</dbReference>
<keyword evidence="1 3" id="KW-0378">Hydrolase</keyword>
<evidence type="ECO:0000256" key="3">
    <source>
        <dbReference type="HAMAP-Rule" id="MF_02240"/>
    </source>
</evidence>
<dbReference type="NCBIfam" id="TIGR01549">
    <property type="entry name" value="HAD-SF-IA-v1"/>
    <property type="match status" value="1"/>
</dbReference>
<dbReference type="InterPro" id="IPR051400">
    <property type="entry name" value="HAD-like_hydrolase"/>
</dbReference>
<dbReference type="NCBIfam" id="TIGR01509">
    <property type="entry name" value="HAD-SF-IA-v3"/>
    <property type="match status" value="1"/>
</dbReference>
<comment type="function">
    <text evidence="3">Catalyzes the last step of the phosphorylated serine biosynthetic pathway, i.e. dephosphorylation of O-phospho-L-serine to form L-serine.</text>
</comment>
<dbReference type="Proteomes" id="UP001178288">
    <property type="component" value="Chromosome"/>
</dbReference>
<comment type="similarity">
    <text evidence="3">Belongs to the HAD-like hydrolase superfamily.</text>
</comment>
<gene>
    <name evidence="4" type="ORF">QNH39_15635</name>
</gene>
<organism evidence="4 5">
    <name type="scientific">Neobacillus novalis</name>
    <dbReference type="NCBI Taxonomy" id="220687"/>
    <lineage>
        <taxon>Bacteria</taxon>
        <taxon>Bacillati</taxon>
        <taxon>Bacillota</taxon>
        <taxon>Bacilli</taxon>
        <taxon>Bacillales</taxon>
        <taxon>Bacillaceae</taxon>
        <taxon>Neobacillus</taxon>
    </lineage>
</organism>
<sequence length="264" mass="30120">MIKAIFFDLDDTLLWDQKSVKEAFAATCKFAEERCGADAVQLEETVREAARNLYSSYETYAFTQMIGINPFEGLWGNFLDDHDEFKKMKEIVPGYRKQAWTTGLKAIGVDDLELGCELAERFPNERRNQPFVYEETIKTLDSLKLNYQLLLLTNGSPDLQKTKLGLSPELIPYFDQIVISGDFGKGKPDPAIFEYALSLMNLEKNEVIMVGDNLLTDILGANRAGINSVWINRDQKERNEVIPAYEIQHLEELCSLLEELKVEC</sequence>
<dbReference type="SFLD" id="SFLDS00003">
    <property type="entry name" value="Haloacid_Dehalogenase"/>
    <property type="match status" value="1"/>
</dbReference>
<proteinExistence type="inferred from homology"/>
<keyword evidence="2 3" id="KW-0460">Magnesium</keyword>
<dbReference type="PANTHER" id="PTHR46470:SF3">
    <property type="entry name" value="N-ACYLNEURAMINATE-9-PHOSPHATASE"/>
    <property type="match status" value="1"/>
</dbReference>
<dbReference type="GO" id="GO:0006564">
    <property type="term" value="P:L-serine biosynthetic process"/>
    <property type="evidence" value="ECO:0007669"/>
    <property type="project" value="UniProtKB-UniRule"/>
</dbReference>
<dbReference type="InterPro" id="IPR006439">
    <property type="entry name" value="HAD-SF_hydro_IA"/>
</dbReference>
<comment type="pathway">
    <text evidence="3">Amino-acid biosynthesis; L-serine biosynthesis; L-serine from 3-phospho-D-glycerate: step 3/3.</text>
</comment>
<dbReference type="KEGG" id="nnv:QNH39_15635"/>
<evidence type="ECO:0000256" key="1">
    <source>
        <dbReference type="ARBA" id="ARBA00022801"/>
    </source>
</evidence>
<keyword evidence="3" id="KW-0028">Amino-acid biosynthesis</keyword>
<keyword evidence="3" id="KW-0170">Cobalt</keyword>
<dbReference type="InterPro" id="IPR036412">
    <property type="entry name" value="HAD-like_sf"/>
</dbReference>
<evidence type="ECO:0000313" key="5">
    <source>
        <dbReference type="Proteomes" id="UP001178288"/>
    </source>
</evidence>
<keyword evidence="5" id="KW-1185">Reference proteome</keyword>
<dbReference type="AlphaFoldDB" id="A0AA95MNV4"/>
<accession>A0AA95MNV4</accession>
<dbReference type="PANTHER" id="PTHR46470">
    <property type="entry name" value="N-ACYLNEURAMINATE-9-PHOSPHATASE"/>
    <property type="match status" value="1"/>
</dbReference>
<protein>
    <recommendedName>
        <fullName evidence="3">Phosphoserine phosphatase</fullName>
        <shortName evidence="3">PSP</shortName>
        <ecNumber evidence="3">3.1.3.3</ecNumber>
    </recommendedName>
</protein>
<keyword evidence="3" id="KW-0718">Serine biosynthesis</keyword>
<evidence type="ECO:0000313" key="4">
    <source>
        <dbReference type="EMBL" id="WHY84108.1"/>
    </source>
</evidence>
<dbReference type="GO" id="GO:0036424">
    <property type="term" value="F:L-phosphoserine phosphatase activity"/>
    <property type="evidence" value="ECO:0007669"/>
    <property type="project" value="UniProtKB-UniRule"/>
</dbReference>
<dbReference type="SFLD" id="SFLDG01135">
    <property type="entry name" value="C1.5.6:_HAD__Beta-PGM__Phospha"/>
    <property type="match status" value="1"/>
</dbReference>
<dbReference type="HAMAP" id="MF_02240">
    <property type="entry name" value="PSP"/>
    <property type="match status" value="1"/>
</dbReference>
<reference evidence="4" key="1">
    <citation type="submission" date="2023-05" db="EMBL/GenBank/DDBJ databases">
        <title>Comparative genomics of Bacillaceae isolates and their secondary metabolite potential.</title>
        <authorList>
            <person name="Song L."/>
            <person name="Nielsen L.J."/>
            <person name="Mohite O."/>
            <person name="Xu X."/>
            <person name="Weber T."/>
            <person name="Kovacs A.T."/>
        </authorList>
    </citation>
    <scope>NUCLEOTIDE SEQUENCE</scope>
    <source>
        <strain evidence="4">XLM17</strain>
    </source>
</reference>
<comment type="catalytic activity">
    <reaction evidence="3">
        <text>O-phospho-D-serine + H2O = D-serine + phosphate</text>
        <dbReference type="Rhea" id="RHEA:24873"/>
        <dbReference type="ChEBI" id="CHEBI:15377"/>
        <dbReference type="ChEBI" id="CHEBI:35247"/>
        <dbReference type="ChEBI" id="CHEBI:43474"/>
        <dbReference type="ChEBI" id="CHEBI:58680"/>
        <dbReference type="EC" id="3.1.3.3"/>
    </reaction>
</comment>
<dbReference type="SFLD" id="SFLDG01129">
    <property type="entry name" value="C1.5:_HAD__Beta-PGM__Phosphata"/>
    <property type="match status" value="1"/>
</dbReference>
<evidence type="ECO:0000256" key="2">
    <source>
        <dbReference type="ARBA" id="ARBA00022842"/>
    </source>
</evidence>